<evidence type="ECO:0000313" key="3">
    <source>
        <dbReference type="Proteomes" id="UP000759537"/>
    </source>
</evidence>
<evidence type="ECO:0000313" key="2">
    <source>
        <dbReference type="EMBL" id="KAF8469244.1"/>
    </source>
</evidence>
<keyword evidence="3" id="KW-1185">Reference proteome</keyword>
<organism evidence="2 3">
    <name type="scientific">Russula ochroleuca</name>
    <dbReference type="NCBI Taxonomy" id="152965"/>
    <lineage>
        <taxon>Eukaryota</taxon>
        <taxon>Fungi</taxon>
        <taxon>Dikarya</taxon>
        <taxon>Basidiomycota</taxon>
        <taxon>Agaricomycotina</taxon>
        <taxon>Agaricomycetes</taxon>
        <taxon>Russulales</taxon>
        <taxon>Russulaceae</taxon>
        <taxon>Russula</taxon>
    </lineage>
</organism>
<name>A0A9P5JXI4_9AGAM</name>
<dbReference type="EMBL" id="WHVB01000029">
    <property type="protein sequence ID" value="KAF8469244.1"/>
    <property type="molecule type" value="Genomic_DNA"/>
</dbReference>
<protein>
    <submittedName>
        <fullName evidence="2">Uncharacterized protein</fullName>
    </submittedName>
</protein>
<dbReference type="AlphaFoldDB" id="A0A9P5JXI4"/>
<dbReference type="Proteomes" id="UP000759537">
    <property type="component" value="Unassembled WGS sequence"/>
</dbReference>
<reference evidence="2" key="2">
    <citation type="journal article" date="2020" name="Nat. Commun.">
        <title>Large-scale genome sequencing of mycorrhizal fungi provides insights into the early evolution of symbiotic traits.</title>
        <authorList>
            <person name="Miyauchi S."/>
            <person name="Kiss E."/>
            <person name="Kuo A."/>
            <person name="Drula E."/>
            <person name="Kohler A."/>
            <person name="Sanchez-Garcia M."/>
            <person name="Morin E."/>
            <person name="Andreopoulos B."/>
            <person name="Barry K.W."/>
            <person name="Bonito G."/>
            <person name="Buee M."/>
            <person name="Carver A."/>
            <person name="Chen C."/>
            <person name="Cichocki N."/>
            <person name="Clum A."/>
            <person name="Culley D."/>
            <person name="Crous P.W."/>
            <person name="Fauchery L."/>
            <person name="Girlanda M."/>
            <person name="Hayes R.D."/>
            <person name="Keri Z."/>
            <person name="LaButti K."/>
            <person name="Lipzen A."/>
            <person name="Lombard V."/>
            <person name="Magnuson J."/>
            <person name="Maillard F."/>
            <person name="Murat C."/>
            <person name="Nolan M."/>
            <person name="Ohm R.A."/>
            <person name="Pangilinan J."/>
            <person name="Pereira M.F."/>
            <person name="Perotto S."/>
            <person name="Peter M."/>
            <person name="Pfister S."/>
            <person name="Riley R."/>
            <person name="Sitrit Y."/>
            <person name="Stielow J.B."/>
            <person name="Szollosi G."/>
            <person name="Zifcakova L."/>
            <person name="Stursova M."/>
            <person name="Spatafora J.W."/>
            <person name="Tedersoo L."/>
            <person name="Vaario L.M."/>
            <person name="Yamada A."/>
            <person name="Yan M."/>
            <person name="Wang P."/>
            <person name="Xu J."/>
            <person name="Bruns T."/>
            <person name="Baldrian P."/>
            <person name="Vilgalys R."/>
            <person name="Dunand C."/>
            <person name="Henrissat B."/>
            <person name="Grigoriev I.V."/>
            <person name="Hibbett D."/>
            <person name="Nagy L.G."/>
            <person name="Martin F.M."/>
        </authorList>
    </citation>
    <scope>NUCLEOTIDE SEQUENCE</scope>
    <source>
        <strain evidence="2">Prilba</strain>
    </source>
</reference>
<feature type="region of interest" description="Disordered" evidence="1">
    <location>
        <begin position="1"/>
        <end position="53"/>
    </location>
</feature>
<sequence length="221" mass="24429">MASLNSVGSKTHGCVRFASPQHKPDLAPEGKADARETTHQTTKRGEPPIKNPDHVVLRRGKDEFVEFLVAVNRDDPHTSLVLVLQVPLVLRYELVPPWDFADRLARIDVLHHGLNERDSGQGFGLAWRGGLVRAESLEADVLWIEKGWRAKCAHHEEPGVFAKLGRKQYVGGWVRSVGRSDGDGGGIGAAVFSICSQMWIGEVVIAIWARTYAYGEKKYVG</sequence>
<gene>
    <name evidence="2" type="ORF">DFH94DRAFT_847818</name>
</gene>
<evidence type="ECO:0000256" key="1">
    <source>
        <dbReference type="SAM" id="MobiDB-lite"/>
    </source>
</evidence>
<accession>A0A9P5JXI4</accession>
<reference evidence="2" key="1">
    <citation type="submission" date="2019-10" db="EMBL/GenBank/DDBJ databases">
        <authorList>
            <consortium name="DOE Joint Genome Institute"/>
            <person name="Kuo A."/>
            <person name="Miyauchi S."/>
            <person name="Kiss E."/>
            <person name="Drula E."/>
            <person name="Kohler A."/>
            <person name="Sanchez-Garcia M."/>
            <person name="Andreopoulos B."/>
            <person name="Barry K.W."/>
            <person name="Bonito G."/>
            <person name="Buee M."/>
            <person name="Carver A."/>
            <person name="Chen C."/>
            <person name="Cichocki N."/>
            <person name="Clum A."/>
            <person name="Culley D."/>
            <person name="Crous P.W."/>
            <person name="Fauchery L."/>
            <person name="Girlanda M."/>
            <person name="Hayes R."/>
            <person name="Keri Z."/>
            <person name="LaButti K."/>
            <person name="Lipzen A."/>
            <person name="Lombard V."/>
            <person name="Magnuson J."/>
            <person name="Maillard F."/>
            <person name="Morin E."/>
            <person name="Murat C."/>
            <person name="Nolan M."/>
            <person name="Ohm R."/>
            <person name="Pangilinan J."/>
            <person name="Pereira M."/>
            <person name="Perotto S."/>
            <person name="Peter M."/>
            <person name="Riley R."/>
            <person name="Sitrit Y."/>
            <person name="Stielow B."/>
            <person name="Szollosi G."/>
            <person name="Zifcakova L."/>
            <person name="Stursova M."/>
            <person name="Spatafora J.W."/>
            <person name="Tedersoo L."/>
            <person name="Vaario L.-M."/>
            <person name="Yamada A."/>
            <person name="Yan M."/>
            <person name="Wang P."/>
            <person name="Xu J."/>
            <person name="Bruns T."/>
            <person name="Baldrian P."/>
            <person name="Vilgalys R."/>
            <person name="Henrissat B."/>
            <person name="Grigoriev I.V."/>
            <person name="Hibbett D."/>
            <person name="Nagy L.G."/>
            <person name="Martin F.M."/>
        </authorList>
    </citation>
    <scope>NUCLEOTIDE SEQUENCE</scope>
    <source>
        <strain evidence="2">Prilba</strain>
    </source>
</reference>
<proteinExistence type="predicted"/>
<comment type="caution">
    <text evidence="2">The sequence shown here is derived from an EMBL/GenBank/DDBJ whole genome shotgun (WGS) entry which is preliminary data.</text>
</comment>
<feature type="compositionally biased region" description="Basic and acidic residues" evidence="1">
    <location>
        <begin position="22"/>
        <end position="53"/>
    </location>
</feature>